<dbReference type="PANTHER" id="PTHR46398:SF7">
    <property type="entry name" value="ALPHA_BETA-HYDROLASES SUPERFAMILY PROTEIN"/>
    <property type="match status" value="1"/>
</dbReference>
<feature type="compositionally biased region" description="Low complexity" evidence="1">
    <location>
        <begin position="70"/>
        <end position="83"/>
    </location>
</feature>
<feature type="compositionally biased region" description="Pro residues" evidence="1">
    <location>
        <begin position="84"/>
        <end position="104"/>
    </location>
</feature>
<proteinExistence type="predicted"/>
<sequence>MSVSCGLECVVCFGCTRWAWKRLTYIGAYDSETWPAATPEEFEPIPRICRVILAVYEDDLSRPRFPPPAATAWTPPASSSAPPTTTPAPTAPLPPLPRPPPPPAHPRHPRPQPRPRERLQGPARQPPRAPRRRLRPPRPAQGRRLDPRPRVRRPAPAAARPRPRPRPRLRRPLARLRDRRAHGPPRRRQPRPVRGIPRSRVRCYAIAPARCMSLNLAVKYADVVNSVVLQANQQLHITFNFTPGLCTLDSLPCLLFFVCMRDTFIPEKKKLSDPKRLYAPGRMYHIVERKFCRCGRYPPEVRTAIPVEGRFEHIVLSCNATSDHGIVWIEREAEKALELMKEIAKATTPHHIKRWRGKRVLNKSTEVRWNVPTL</sequence>
<accession>A0A6V7P7E5</accession>
<evidence type="ECO:0000259" key="2">
    <source>
        <dbReference type="Pfam" id="PF03893"/>
    </source>
</evidence>
<dbReference type="AlphaFoldDB" id="A0A6V7P7E5"/>
<feature type="compositionally biased region" description="Basic residues" evidence="1">
    <location>
        <begin position="161"/>
        <end position="195"/>
    </location>
</feature>
<dbReference type="InterPro" id="IPR005592">
    <property type="entry name" value="Mono/diacylglycerol_lipase_N"/>
</dbReference>
<dbReference type="Pfam" id="PF03893">
    <property type="entry name" value="Lipase3_N"/>
    <property type="match status" value="1"/>
</dbReference>
<dbReference type="PANTHER" id="PTHR46398">
    <property type="entry name" value="ALPHA/BETA-HYDROLASES SUPERFAMILY PROTEIN"/>
    <property type="match status" value="1"/>
</dbReference>
<feature type="domain" description="Mono-/di-acylglycerol lipase N-terminal" evidence="2">
    <location>
        <begin position="7"/>
        <end position="68"/>
    </location>
</feature>
<dbReference type="GO" id="GO:0016042">
    <property type="term" value="P:lipid catabolic process"/>
    <property type="evidence" value="ECO:0007669"/>
    <property type="project" value="InterPro"/>
</dbReference>
<evidence type="ECO:0000313" key="3">
    <source>
        <dbReference type="EMBL" id="CAD1826722.1"/>
    </source>
</evidence>
<name>A0A6V7P7E5_ANACO</name>
<feature type="region of interest" description="Disordered" evidence="1">
    <location>
        <begin position="66"/>
        <end position="195"/>
    </location>
</feature>
<gene>
    <name evidence="3" type="ORF">CB5_LOCUS9933</name>
</gene>
<dbReference type="EMBL" id="LR862146">
    <property type="protein sequence ID" value="CAD1826722.1"/>
    <property type="molecule type" value="Genomic_DNA"/>
</dbReference>
<protein>
    <recommendedName>
        <fullName evidence="2">Mono-/di-acylglycerol lipase N-terminal domain-containing protein</fullName>
    </recommendedName>
</protein>
<reference evidence="3" key="1">
    <citation type="submission" date="2020-07" db="EMBL/GenBank/DDBJ databases">
        <authorList>
            <person name="Lin J."/>
        </authorList>
    </citation>
    <scope>NUCLEOTIDE SEQUENCE</scope>
</reference>
<organism evidence="3">
    <name type="scientific">Ananas comosus var. bracteatus</name>
    <name type="common">red pineapple</name>
    <dbReference type="NCBI Taxonomy" id="296719"/>
    <lineage>
        <taxon>Eukaryota</taxon>
        <taxon>Viridiplantae</taxon>
        <taxon>Streptophyta</taxon>
        <taxon>Embryophyta</taxon>
        <taxon>Tracheophyta</taxon>
        <taxon>Spermatophyta</taxon>
        <taxon>Magnoliopsida</taxon>
        <taxon>Liliopsida</taxon>
        <taxon>Poales</taxon>
        <taxon>Bromeliaceae</taxon>
        <taxon>Bromelioideae</taxon>
        <taxon>Ananas</taxon>
    </lineage>
</organism>
<evidence type="ECO:0000256" key="1">
    <source>
        <dbReference type="SAM" id="MobiDB-lite"/>
    </source>
</evidence>
<dbReference type="PRINTS" id="PR01217">
    <property type="entry name" value="PRICHEXTENSN"/>
</dbReference>